<dbReference type="STRING" id="663278.Ethha_2429"/>
<protein>
    <submittedName>
        <fullName evidence="2">Transcriptional regulator, AbrB family</fullName>
    </submittedName>
</protein>
<organism evidence="2 3">
    <name type="scientific">Ethanoligenens harbinense (strain DSM 18485 / JCM 12961 / CGMCC 1.5033 / YUAN-3)</name>
    <dbReference type="NCBI Taxonomy" id="663278"/>
    <lineage>
        <taxon>Bacteria</taxon>
        <taxon>Bacillati</taxon>
        <taxon>Bacillota</taxon>
        <taxon>Clostridia</taxon>
        <taxon>Eubacteriales</taxon>
        <taxon>Oscillospiraceae</taxon>
        <taxon>Ethanoligenens</taxon>
    </lineage>
</organism>
<dbReference type="PANTHER" id="PTHR34860">
    <property type="entry name" value="REPRESSOR-LIKE PROTEIN SSO7C3"/>
    <property type="match status" value="1"/>
</dbReference>
<evidence type="ECO:0000313" key="3">
    <source>
        <dbReference type="Proteomes" id="UP000001551"/>
    </source>
</evidence>
<dbReference type="SMART" id="SM00966">
    <property type="entry name" value="SpoVT_AbrB"/>
    <property type="match status" value="1"/>
</dbReference>
<evidence type="ECO:0000259" key="1">
    <source>
        <dbReference type="SMART" id="SM00966"/>
    </source>
</evidence>
<accession>E6U5B1</accession>
<dbReference type="KEGG" id="eha:Ethha_2429"/>
<sequence length="53" mass="6040">MPGIVRNIDQNGHLVIPKGVRKTLGIPEGTCLEVWVDRNRIILRKQKEAHNEP</sequence>
<dbReference type="EMBL" id="CP002400">
    <property type="protein sequence ID" value="ADU27924.1"/>
    <property type="molecule type" value="Genomic_DNA"/>
</dbReference>
<dbReference type="InterPro" id="IPR037914">
    <property type="entry name" value="SpoVT-AbrB_sf"/>
</dbReference>
<dbReference type="InterPro" id="IPR052975">
    <property type="entry name" value="Repressor-like_regulatory"/>
</dbReference>
<dbReference type="PANTHER" id="PTHR34860:SF6">
    <property type="entry name" value="REPRESSOR-LIKE PROTEIN SSO7C3"/>
    <property type="match status" value="1"/>
</dbReference>
<dbReference type="GO" id="GO:0003677">
    <property type="term" value="F:DNA binding"/>
    <property type="evidence" value="ECO:0007669"/>
    <property type="project" value="InterPro"/>
</dbReference>
<dbReference type="Pfam" id="PF04014">
    <property type="entry name" value="MazE_antitoxin"/>
    <property type="match status" value="1"/>
</dbReference>
<feature type="domain" description="SpoVT-AbrB" evidence="1">
    <location>
        <begin position="6"/>
        <end position="51"/>
    </location>
</feature>
<proteinExistence type="predicted"/>
<keyword evidence="3" id="KW-1185">Reference proteome</keyword>
<dbReference type="eggNOG" id="COG2002">
    <property type="taxonomic scope" value="Bacteria"/>
</dbReference>
<dbReference type="Gene3D" id="2.10.260.10">
    <property type="match status" value="1"/>
</dbReference>
<name>E6U5B1_ETHHY</name>
<dbReference type="HOGENOM" id="CLU_158484_14_0_9"/>
<dbReference type="InterPro" id="IPR007159">
    <property type="entry name" value="SpoVT-AbrB_dom"/>
</dbReference>
<gene>
    <name evidence="2" type="ordered locus">Ethha_2429</name>
</gene>
<reference evidence="2 3" key="1">
    <citation type="submission" date="2010-12" db="EMBL/GenBank/DDBJ databases">
        <title>Complete sequence of Ethanoligenens harbinense YUAN-3.</title>
        <authorList>
            <person name="Lucas S."/>
            <person name="Copeland A."/>
            <person name="Lapidus A."/>
            <person name="Cheng J.-F."/>
            <person name="Bruce D."/>
            <person name="Goodwin L."/>
            <person name="Pitluck S."/>
            <person name="Chertkov O."/>
            <person name="Misra M."/>
            <person name="Detter J.C."/>
            <person name="Han C."/>
            <person name="Tapia R."/>
            <person name="Land M."/>
            <person name="Hauser L."/>
            <person name="Jeffries C."/>
            <person name="Kyrpides N."/>
            <person name="Ivanova N."/>
            <person name="Mikhailova N."/>
            <person name="Wang A."/>
            <person name="Mouttaki H."/>
            <person name="He Z."/>
            <person name="Zhou J."/>
            <person name="Hemme C.L."/>
            <person name="Woyke T."/>
        </authorList>
    </citation>
    <scope>NUCLEOTIDE SEQUENCE [LARGE SCALE GENOMIC DNA]</scope>
    <source>
        <strain evidence="3">DSM 18485 / JCM 12961 / CGMCC 1.5033 / YUAN-3</strain>
    </source>
</reference>
<dbReference type="SUPFAM" id="SSF89447">
    <property type="entry name" value="AbrB/MazE/MraZ-like"/>
    <property type="match status" value="1"/>
</dbReference>
<dbReference type="Proteomes" id="UP000001551">
    <property type="component" value="Chromosome"/>
</dbReference>
<dbReference type="NCBIfam" id="TIGR01439">
    <property type="entry name" value="lp_hng_hel_AbrB"/>
    <property type="match status" value="1"/>
</dbReference>
<dbReference type="AlphaFoldDB" id="E6U5B1"/>
<dbReference type="RefSeq" id="WP_013486267.1">
    <property type="nucleotide sequence ID" value="NC_014828.1"/>
</dbReference>
<evidence type="ECO:0000313" key="2">
    <source>
        <dbReference type="EMBL" id="ADU27924.1"/>
    </source>
</evidence>